<feature type="region of interest" description="Disordered" evidence="1">
    <location>
        <begin position="61"/>
        <end position="103"/>
    </location>
</feature>
<dbReference type="Proteomes" id="UP000186104">
    <property type="component" value="Chromosome"/>
</dbReference>
<gene>
    <name evidence="3" type="ORF">BJL86_2135</name>
</gene>
<dbReference type="KEGG" id="dtm:BJL86_2135"/>
<dbReference type="OrthoDB" id="4775389at2"/>
<dbReference type="STRING" id="499555.BJL86_2135"/>
<organism evidence="3 4">
    <name type="scientific">Dietzia timorensis</name>
    <dbReference type="NCBI Taxonomy" id="499555"/>
    <lineage>
        <taxon>Bacteria</taxon>
        <taxon>Bacillati</taxon>
        <taxon>Actinomycetota</taxon>
        <taxon>Actinomycetes</taxon>
        <taxon>Mycobacteriales</taxon>
        <taxon>Dietziaceae</taxon>
        <taxon>Dietzia</taxon>
    </lineage>
</organism>
<keyword evidence="2" id="KW-0472">Membrane</keyword>
<keyword evidence="2" id="KW-0812">Transmembrane</keyword>
<feature type="compositionally biased region" description="Acidic residues" evidence="1">
    <location>
        <begin position="67"/>
        <end position="80"/>
    </location>
</feature>
<dbReference type="RefSeq" id="WP_067475056.1">
    <property type="nucleotide sequence ID" value="NZ_CP015961.1"/>
</dbReference>
<evidence type="ECO:0000313" key="3">
    <source>
        <dbReference type="EMBL" id="ANI92902.1"/>
    </source>
</evidence>
<dbReference type="EMBL" id="CP015961">
    <property type="protein sequence ID" value="ANI92902.1"/>
    <property type="molecule type" value="Genomic_DNA"/>
</dbReference>
<evidence type="ECO:0000256" key="1">
    <source>
        <dbReference type="SAM" id="MobiDB-lite"/>
    </source>
</evidence>
<name>A0A173LQ66_9ACTN</name>
<protein>
    <submittedName>
        <fullName evidence="3">Uncharacterized protein</fullName>
    </submittedName>
</protein>
<dbReference type="AlphaFoldDB" id="A0A173LQ66"/>
<proteinExistence type="predicted"/>
<feature type="transmembrane region" description="Helical" evidence="2">
    <location>
        <begin position="37"/>
        <end position="54"/>
    </location>
</feature>
<keyword evidence="4" id="KW-1185">Reference proteome</keyword>
<sequence length="103" mass="10893">MPGLLDAQLAVYQGATILAQAEPEPPEGAEFGKASPIGIPVVLLLLIVTVALVWNMNSRLKNLPDSFDPEDPEADQLVDEGTDRSGVVTDADDDGDIPQPGDR</sequence>
<keyword evidence="2" id="KW-1133">Transmembrane helix</keyword>
<reference evidence="3 4" key="1">
    <citation type="submission" date="2016-06" db="EMBL/GenBank/DDBJ databases">
        <title>Complete genome sequence of a saline-alkali tolerant type strain Dietzia timorensis ID05-A0528T.</title>
        <authorList>
            <person name="Wu X."/>
        </authorList>
    </citation>
    <scope>NUCLEOTIDE SEQUENCE [LARGE SCALE GENOMIC DNA]</scope>
    <source>
        <strain evidence="3 4">ID05-A0528</strain>
    </source>
</reference>
<evidence type="ECO:0000313" key="4">
    <source>
        <dbReference type="Proteomes" id="UP000186104"/>
    </source>
</evidence>
<accession>A0A173LQ66</accession>
<evidence type="ECO:0000256" key="2">
    <source>
        <dbReference type="SAM" id="Phobius"/>
    </source>
</evidence>